<accession>A0ABW4DQM2</accession>
<dbReference type="SUPFAM" id="SSF48695">
    <property type="entry name" value="Multiheme cytochromes"/>
    <property type="match status" value="1"/>
</dbReference>
<dbReference type="RefSeq" id="WP_125578696.1">
    <property type="nucleotide sequence ID" value="NZ_JBHTOF010000082.1"/>
</dbReference>
<dbReference type="Gene3D" id="3.30.2010.10">
    <property type="entry name" value="Metalloproteases ('zincins'), catalytic domain"/>
    <property type="match status" value="1"/>
</dbReference>
<evidence type="ECO:0000313" key="2">
    <source>
        <dbReference type="EMBL" id="MFD1465784.1"/>
    </source>
</evidence>
<evidence type="ECO:0000259" key="1">
    <source>
        <dbReference type="SMART" id="SM00731"/>
    </source>
</evidence>
<dbReference type="EMBL" id="JBHTOF010000082">
    <property type="protein sequence ID" value="MFD1465784.1"/>
    <property type="molecule type" value="Genomic_DNA"/>
</dbReference>
<feature type="domain" description="SprT-like" evidence="1">
    <location>
        <begin position="4"/>
        <end position="145"/>
    </location>
</feature>
<protein>
    <submittedName>
        <fullName evidence="2">SprT family protein</fullName>
    </submittedName>
</protein>
<organism evidence="2 3">
    <name type="scientific">Lapidilactobacillus mulanensis</name>
    <dbReference type="NCBI Taxonomy" id="2485999"/>
    <lineage>
        <taxon>Bacteria</taxon>
        <taxon>Bacillati</taxon>
        <taxon>Bacillota</taxon>
        <taxon>Bacilli</taxon>
        <taxon>Lactobacillales</taxon>
        <taxon>Lactobacillaceae</taxon>
        <taxon>Lapidilactobacillus</taxon>
    </lineage>
</organism>
<dbReference type="Pfam" id="PF10263">
    <property type="entry name" value="SprT-like"/>
    <property type="match status" value="1"/>
</dbReference>
<dbReference type="InterPro" id="IPR006640">
    <property type="entry name" value="SprT-like_domain"/>
</dbReference>
<dbReference type="InterPro" id="IPR036280">
    <property type="entry name" value="Multihaem_cyt_sf"/>
</dbReference>
<evidence type="ECO:0000313" key="3">
    <source>
        <dbReference type="Proteomes" id="UP001597244"/>
    </source>
</evidence>
<proteinExistence type="predicted"/>
<name>A0ABW4DQM2_9LACO</name>
<comment type="caution">
    <text evidence="2">The sequence shown here is derived from an EMBL/GenBank/DDBJ whole genome shotgun (WGS) entry which is preliminary data.</text>
</comment>
<dbReference type="NCBIfam" id="NF003339">
    <property type="entry name" value="PRK04351.1"/>
    <property type="match status" value="1"/>
</dbReference>
<sequence>MTDEALQKLVEEISLRDFHRPFKHQAYFNARLTTTGGRYHIVDHHLDFNPRMATELPPEQFAGIIKHELCHYHLHLLGLPYQHHTREFKQLLLQVGGSRYAPRLTSQTYRYHYYCATCHLDYYRQRKINLRRYGCGHCHGKLMLVTAQRVSQ</sequence>
<keyword evidence="3" id="KW-1185">Reference proteome</keyword>
<dbReference type="SMART" id="SM00731">
    <property type="entry name" value="SprT"/>
    <property type="match status" value="1"/>
</dbReference>
<dbReference type="Proteomes" id="UP001597244">
    <property type="component" value="Unassembled WGS sequence"/>
</dbReference>
<gene>
    <name evidence="2" type="ORF">ACFQ4L_06890</name>
</gene>
<reference evidence="3" key="1">
    <citation type="journal article" date="2019" name="Int. J. Syst. Evol. Microbiol.">
        <title>The Global Catalogue of Microorganisms (GCM) 10K type strain sequencing project: providing services to taxonomists for standard genome sequencing and annotation.</title>
        <authorList>
            <consortium name="The Broad Institute Genomics Platform"/>
            <consortium name="The Broad Institute Genome Sequencing Center for Infectious Disease"/>
            <person name="Wu L."/>
            <person name="Ma J."/>
        </authorList>
    </citation>
    <scope>NUCLEOTIDE SEQUENCE [LARGE SCALE GENOMIC DNA]</scope>
    <source>
        <strain evidence="3">CCM 8951</strain>
    </source>
</reference>